<dbReference type="SUPFAM" id="SSF55729">
    <property type="entry name" value="Acyl-CoA N-acyltransferases (Nat)"/>
    <property type="match status" value="1"/>
</dbReference>
<dbReference type="EMBL" id="RJSE01000008">
    <property type="protein sequence ID" value="RNL61219.1"/>
    <property type="molecule type" value="Genomic_DNA"/>
</dbReference>
<reference evidence="4 5" key="1">
    <citation type="submission" date="2018-11" db="EMBL/GenBank/DDBJ databases">
        <authorList>
            <person name="Li F."/>
        </authorList>
    </citation>
    <scope>NUCLEOTIDE SEQUENCE [LARGE SCALE GENOMIC DNA]</scope>
    <source>
        <strain evidence="4 5">Gsoil 097</strain>
    </source>
</reference>
<protein>
    <submittedName>
        <fullName evidence="4">GNAT family N-acetyltransferase</fullName>
    </submittedName>
</protein>
<organism evidence="4 5">
    <name type="scientific">Nocardioides marmoriginsengisoli</name>
    <dbReference type="NCBI Taxonomy" id="661483"/>
    <lineage>
        <taxon>Bacteria</taxon>
        <taxon>Bacillati</taxon>
        <taxon>Actinomycetota</taxon>
        <taxon>Actinomycetes</taxon>
        <taxon>Propionibacteriales</taxon>
        <taxon>Nocardioidaceae</taxon>
        <taxon>Nocardioides</taxon>
    </lineage>
</organism>
<dbReference type="OrthoDB" id="529907at2"/>
<proteinExistence type="predicted"/>
<accession>A0A3N0CD46</accession>
<dbReference type="Gene3D" id="3.40.630.30">
    <property type="match status" value="1"/>
</dbReference>
<gene>
    <name evidence="4" type="ORF">EFK50_17780</name>
</gene>
<dbReference type="InterPro" id="IPR016181">
    <property type="entry name" value="Acyl_CoA_acyltransferase"/>
</dbReference>
<evidence type="ECO:0000256" key="2">
    <source>
        <dbReference type="ARBA" id="ARBA00023315"/>
    </source>
</evidence>
<dbReference type="GO" id="GO:0016747">
    <property type="term" value="F:acyltransferase activity, transferring groups other than amino-acyl groups"/>
    <property type="evidence" value="ECO:0007669"/>
    <property type="project" value="InterPro"/>
</dbReference>
<evidence type="ECO:0000256" key="1">
    <source>
        <dbReference type="ARBA" id="ARBA00022679"/>
    </source>
</evidence>
<name>A0A3N0CD46_9ACTN</name>
<dbReference type="InterPro" id="IPR000182">
    <property type="entry name" value="GNAT_dom"/>
</dbReference>
<dbReference type="RefSeq" id="WP_123228931.1">
    <property type="nucleotide sequence ID" value="NZ_RJSE01000008.1"/>
</dbReference>
<dbReference type="CDD" id="cd04301">
    <property type="entry name" value="NAT_SF"/>
    <property type="match status" value="1"/>
</dbReference>
<evidence type="ECO:0000313" key="5">
    <source>
        <dbReference type="Proteomes" id="UP000267128"/>
    </source>
</evidence>
<dbReference type="AlphaFoldDB" id="A0A3N0CD46"/>
<dbReference type="Pfam" id="PF00583">
    <property type="entry name" value="Acetyltransf_1"/>
    <property type="match status" value="1"/>
</dbReference>
<keyword evidence="1 4" id="KW-0808">Transferase</keyword>
<comment type="caution">
    <text evidence="4">The sequence shown here is derived from an EMBL/GenBank/DDBJ whole genome shotgun (WGS) entry which is preliminary data.</text>
</comment>
<evidence type="ECO:0000259" key="3">
    <source>
        <dbReference type="PROSITE" id="PS51186"/>
    </source>
</evidence>
<dbReference type="InterPro" id="IPR050832">
    <property type="entry name" value="Bact_Acetyltransf"/>
</dbReference>
<sequence length="153" mass="16202">MIRAAVEADVAAVVELEQATQGADAWSEGLVLDGITGGLPTIDYLVAEVDGTAVGYAVASYAGDIAELQRIGVREQHRRSGIASDLLAAVVAHAPSTGADRMLLEVRADNRGALAFYAARDFVEIDRRTRYYRDGTDAVVMRLPLIAGCGGRP</sequence>
<keyword evidence="5" id="KW-1185">Reference proteome</keyword>
<feature type="domain" description="N-acetyltransferase" evidence="3">
    <location>
        <begin position="1"/>
        <end position="146"/>
    </location>
</feature>
<dbReference type="PROSITE" id="PS51186">
    <property type="entry name" value="GNAT"/>
    <property type="match status" value="1"/>
</dbReference>
<evidence type="ECO:0000313" key="4">
    <source>
        <dbReference type="EMBL" id="RNL61219.1"/>
    </source>
</evidence>
<dbReference type="PANTHER" id="PTHR43877">
    <property type="entry name" value="AMINOALKYLPHOSPHONATE N-ACETYLTRANSFERASE-RELATED-RELATED"/>
    <property type="match status" value="1"/>
</dbReference>
<dbReference type="Proteomes" id="UP000267128">
    <property type="component" value="Unassembled WGS sequence"/>
</dbReference>
<keyword evidence="2" id="KW-0012">Acyltransferase</keyword>